<keyword evidence="3" id="KW-0808">Transferase</keyword>
<dbReference type="InterPro" id="IPR008266">
    <property type="entry name" value="Tyr_kinase_AS"/>
</dbReference>
<dbReference type="STRING" id="251229.Chro_5043"/>
<comment type="catalytic activity">
    <reaction evidence="8">
        <text>L-seryl-[protein] + ATP = O-phospho-L-seryl-[protein] + ADP + H(+)</text>
        <dbReference type="Rhea" id="RHEA:17989"/>
        <dbReference type="Rhea" id="RHEA-COMP:9863"/>
        <dbReference type="Rhea" id="RHEA-COMP:11604"/>
        <dbReference type="ChEBI" id="CHEBI:15378"/>
        <dbReference type="ChEBI" id="CHEBI:29999"/>
        <dbReference type="ChEBI" id="CHEBI:30616"/>
        <dbReference type="ChEBI" id="CHEBI:83421"/>
        <dbReference type="ChEBI" id="CHEBI:456216"/>
        <dbReference type="EC" id="2.7.11.1"/>
    </reaction>
</comment>
<evidence type="ECO:0000256" key="1">
    <source>
        <dbReference type="ARBA" id="ARBA00012513"/>
    </source>
</evidence>
<dbReference type="EMBL" id="CP003597">
    <property type="protein sequence ID" value="AFY90419.1"/>
    <property type="molecule type" value="Genomic_DNA"/>
</dbReference>
<dbReference type="EC" id="2.7.11.1" evidence="1"/>
<evidence type="ECO:0000313" key="12">
    <source>
        <dbReference type="EMBL" id="AFY90419.1"/>
    </source>
</evidence>
<keyword evidence="2 12" id="KW-0723">Serine/threonine-protein kinase</keyword>
<evidence type="ECO:0000256" key="3">
    <source>
        <dbReference type="ARBA" id="ARBA00022679"/>
    </source>
</evidence>
<dbReference type="PANTHER" id="PTHR24363">
    <property type="entry name" value="SERINE/THREONINE PROTEIN KINASE"/>
    <property type="match status" value="1"/>
</dbReference>
<dbReference type="Gene3D" id="3.30.200.20">
    <property type="entry name" value="Phosphorylase Kinase, domain 1"/>
    <property type="match status" value="1"/>
</dbReference>
<dbReference type="HOGENOM" id="CLU_000288_135_5_3"/>
<dbReference type="GO" id="GO:0005524">
    <property type="term" value="F:ATP binding"/>
    <property type="evidence" value="ECO:0007669"/>
    <property type="project" value="UniProtKB-UniRule"/>
</dbReference>
<dbReference type="GO" id="GO:0004674">
    <property type="term" value="F:protein serine/threonine kinase activity"/>
    <property type="evidence" value="ECO:0007669"/>
    <property type="project" value="UniProtKB-KW"/>
</dbReference>
<evidence type="ECO:0000313" key="13">
    <source>
        <dbReference type="Proteomes" id="UP000010384"/>
    </source>
</evidence>
<evidence type="ECO:0000256" key="4">
    <source>
        <dbReference type="ARBA" id="ARBA00022741"/>
    </source>
</evidence>
<evidence type="ECO:0000256" key="2">
    <source>
        <dbReference type="ARBA" id="ARBA00022527"/>
    </source>
</evidence>
<keyword evidence="6 9" id="KW-0067">ATP-binding</keyword>
<dbReference type="PATRIC" id="fig|251229.3.peg.5886"/>
<evidence type="ECO:0000256" key="9">
    <source>
        <dbReference type="PROSITE-ProRule" id="PRU10141"/>
    </source>
</evidence>
<dbReference type="InterPro" id="IPR011009">
    <property type="entry name" value="Kinase-like_dom_sf"/>
</dbReference>
<feature type="region of interest" description="Disordered" evidence="10">
    <location>
        <begin position="365"/>
        <end position="386"/>
    </location>
</feature>
<sequence>MADGNNNNANFLKIVYTKVTTNGQTELVPLKLYSEVPIEEIALPEVKTPTANTATGMLIANRYLLHRVLGQGGFGRTYLAYDQHCFNKFCVLKEFLPDSIATHCLQKSRDLFEREARILYQISHYQIPKFLACFEDNGRLFLVQEYVDGKNYSHILRDRLLKTGQAFSEAEIVQWLQHLLPVLDYIHQHGIIHRDISPDNIIFDGEKNLPVLIDFGVGKQGVEASGNMAANNSEQAYINYKSMVGKVGYAPHEQIRMGHCSPSSDLYALGVTAIVLLTGKAPHELLDRYSLEWLWQDYKPVSYGLTQILNKMLADRPRERYQSAMEILSAMGGARSQPTVINPPGTGFVPQSPQKPVFPSQQQASFYPQTTGNFPSQPPQVTPPPIEQRSSLHPEFVKLCHQELTNFVGPIASFLIRETLAQNPGISAHMLVEALAEKIPNPQQAIAFRRRLH</sequence>
<dbReference type="eggNOG" id="COG0515">
    <property type="taxonomic scope" value="Bacteria"/>
</dbReference>
<feature type="compositionally biased region" description="Polar residues" evidence="10">
    <location>
        <begin position="365"/>
        <end position="374"/>
    </location>
</feature>
<keyword evidence="13" id="KW-1185">Reference proteome</keyword>
<accession>K9U852</accession>
<evidence type="ECO:0000256" key="8">
    <source>
        <dbReference type="ARBA" id="ARBA00048679"/>
    </source>
</evidence>
<feature type="compositionally biased region" description="Pro residues" evidence="10">
    <location>
        <begin position="376"/>
        <end position="386"/>
    </location>
</feature>
<dbReference type="Gene3D" id="1.10.510.10">
    <property type="entry name" value="Transferase(Phosphotransferase) domain 1"/>
    <property type="match status" value="1"/>
</dbReference>
<keyword evidence="4 9" id="KW-0547">Nucleotide-binding</keyword>
<dbReference type="Pfam" id="PF26309">
    <property type="entry name" value="DUF8082"/>
    <property type="match status" value="1"/>
</dbReference>
<reference evidence="12 13" key="1">
    <citation type="submission" date="2012-06" db="EMBL/GenBank/DDBJ databases">
        <title>Finished chromosome of genome of Chroococcidiopsis thermalis PCC 7203.</title>
        <authorList>
            <consortium name="US DOE Joint Genome Institute"/>
            <person name="Gugger M."/>
            <person name="Coursin T."/>
            <person name="Rippka R."/>
            <person name="Tandeau De Marsac N."/>
            <person name="Huntemann M."/>
            <person name="Wei C.-L."/>
            <person name="Han J."/>
            <person name="Detter J.C."/>
            <person name="Han C."/>
            <person name="Tapia R."/>
            <person name="Davenport K."/>
            <person name="Daligault H."/>
            <person name="Erkkila T."/>
            <person name="Gu W."/>
            <person name="Munk A.C.C."/>
            <person name="Teshima H."/>
            <person name="Xu Y."/>
            <person name="Chain P."/>
            <person name="Chen A."/>
            <person name="Krypides N."/>
            <person name="Mavromatis K."/>
            <person name="Markowitz V."/>
            <person name="Szeto E."/>
            <person name="Ivanova N."/>
            <person name="Mikhailova N."/>
            <person name="Ovchinnikova G."/>
            <person name="Pagani I."/>
            <person name="Pati A."/>
            <person name="Goodwin L."/>
            <person name="Peters L."/>
            <person name="Pitluck S."/>
            <person name="Woyke T."/>
            <person name="Kerfeld C."/>
        </authorList>
    </citation>
    <scope>NUCLEOTIDE SEQUENCE [LARGE SCALE GENOMIC DNA]</scope>
    <source>
        <strain evidence="12 13">PCC 7203</strain>
    </source>
</reference>
<evidence type="ECO:0000256" key="7">
    <source>
        <dbReference type="ARBA" id="ARBA00047899"/>
    </source>
</evidence>
<feature type="binding site" evidence="9">
    <location>
        <position position="93"/>
    </location>
    <ligand>
        <name>ATP</name>
        <dbReference type="ChEBI" id="CHEBI:30616"/>
    </ligand>
</feature>
<dbReference type="PROSITE" id="PS00109">
    <property type="entry name" value="PROTEIN_KINASE_TYR"/>
    <property type="match status" value="1"/>
</dbReference>
<feature type="domain" description="Protein kinase" evidence="11">
    <location>
        <begin position="63"/>
        <end position="340"/>
    </location>
</feature>
<dbReference type="CDD" id="cd14014">
    <property type="entry name" value="STKc_PknB_like"/>
    <property type="match status" value="1"/>
</dbReference>
<protein>
    <recommendedName>
        <fullName evidence="1">non-specific serine/threonine protein kinase</fullName>
        <ecNumber evidence="1">2.7.11.1</ecNumber>
    </recommendedName>
</protein>
<dbReference type="SUPFAM" id="SSF56112">
    <property type="entry name" value="Protein kinase-like (PK-like)"/>
    <property type="match status" value="1"/>
</dbReference>
<dbReference type="InterPro" id="IPR058395">
    <property type="entry name" value="DUF8082"/>
</dbReference>
<dbReference type="InterPro" id="IPR017441">
    <property type="entry name" value="Protein_kinase_ATP_BS"/>
</dbReference>
<evidence type="ECO:0000256" key="5">
    <source>
        <dbReference type="ARBA" id="ARBA00022777"/>
    </source>
</evidence>
<dbReference type="AlphaFoldDB" id="K9U852"/>
<dbReference type="PROSITE" id="PS50011">
    <property type="entry name" value="PROTEIN_KINASE_DOM"/>
    <property type="match status" value="1"/>
</dbReference>
<evidence type="ECO:0000259" key="11">
    <source>
        <dbReference type="PROSITE" id="PS50011"/>
    </source>
</evidence>
<proteinExistence type="predicted"/>
<dbReference type="RefSeq" id="WP_015156957.1">
    <property type="nucleotide sequence ID" value="NC_019695.1"/>
</dbReference>
<dbReference type="KEGG" id="cthe:Chro_5043"/>
<dbReference type="InParanoid" id="K9U852"/>
<keyword evidence="5 12" id="KW-0418">Kinase</keyword>
<name>K9U852_CHRTP</name>
<dbReference type="PANTHER" id="PTHR24363:SF0">
    <property type="entry name" value="SERINE_THREONINE KINASE LIKE DOMAIN CONTAINING 1"/>
    <property type="match status" value="1"/>
</dbReference>
<dbReference type="InterPro" id="IPR000719">
    <property type="entry name" value="Prot_kinase_dom"/>
</dbReference>
<evidence type="ECO:0000256" key="10">
    <source>
        <dbReference type="SAM" id="MobiDB-lite"/>
    </source>
</evidence>
<organism evidence="12 13">
    <name type="scientific">Chroococcidiopsis thermalis (strain PCC 7203)</name>
    <dbReference type="NCBI Taxonomy" id="251229"/>
    <lineage>
        <taxon>Bacteria</taxon>
        <taxon>Bacillati</taxon>
        <taxon>Cyanobacteriota</taxon>
        <taxon>Cyanophyceae</taxon>
        <taxon>Chroococcidiopsidales</taxon>
        <taxon>Chroococcidiopsidaceae</taxon>
        <taxon>Chroococcidiopsis</taxon>
    </lineage>
</organism>
<dbReference type="Proteomes" id="UP000010384">
    <property type="component" value="Chromosome"/>
</dbReference>
<comment type="catalytic activity">
    <reaction evidence="7">
        <text>L-threonyl-[protein] + ATP = O-phospho-L-threonyl-[protein] + ADP + H(+)</text>
        <dbReference type="Rhea" id="RHEA:46608"/>
        <dbReference type="Rhea" id="RHEA-COMP:11060"/>
        <dbReference type="Rhea" id="RHEA-COMP:11605"/>
        <dbReference type="ChEBI" id="CHEBI:15378"/>
        <dbReference type="ChEBI" id="CHEBI:30013"/>
        <dbReference type="ChEBI" id="CHEBI:30616"/>
        <dbReference type="ChEBI" id="CHEBI:61977"/>
        <dbReference type="ChEBI" id="CHEBI:456216"/>
        <dbReference type="EC" id="2.7.11.1"/>
    </reaction>
</comment>
<evidence type="ECO:0000256" key="6">
    <source>
        <dbReference type="ARBA" id="ARBA00022840"/>
    </source>
</evidence>
<gene>
    <name evidence="12" type="ORF">Chro_5043</name>
</gene>
<dbReference type="Pfam" id="PF00069">
    <property type="entry name" value="Pkinase"/>
    <property type="match status" value="1"/>
</dbReference>
<dbReference type="PROSITE" id="PS00107">
    <property type="entry name" value="PROTEIN_KINASE_ATP"/>
    <property type="match status" value="1"/>
</dbReference>